<comment type="caution">
    <text evidence="4">The sequence shown here is derived from an EMBL/GenBank/DDBJ whole genome shotgun (WGS) entry which is preliminary data.</text>
</comment>
<dbReference type="GO" id="GO:0005737">
    <property type="term" value="C:cytoplasm"/>
    <property type="evidence" value="ECO:0007669"/>
    <property type="project" value="UniProtKB-SubCell"/>
</dbReference>
<gene>
    <name evidence="4" type="primary">ureD1</name>
    <name evidence="3" type="synonym">ureD</name>
    <name evidence="4" type="ORF">KTT_34650</name>
</gene>
<dbReference type="Pfam" id="PF01774">
    <property type="entry name" value="UreD"/>
    <property type="match status" value="1"/>
</dbReference>
<comment type="subunit">
    <text evidence="3">UreD, UreF and UreG form a complex that acts as a GTP-hydrolysis-dependent molecular chaperone, activating the urease apoprotein by helping to assemble the nickel containing metallocenter of UreC. The UreE protein probably delivers the nickel.</text>
</comment>
<comment type="function">
    <text evidence="3">Required for maturation of urease via the functional incorporation of the urease nickel metallocenter.</text>
</comment>
<dbReference type="InterPro" id="IPR002669">
    <property type="entry name" value="UreD"/>
</dbReference>
<keyword evidence="3" id="KW-0996">Nickel insertion</keyword>
<dbReference type="OrthoDB" id="9807968at2"/>
<organism evidence="4 5">
    <name type="scientific">Tengunoibacter tsumagoiensis</name>
    <dbReference type="NCBI Taxonomy" id="2014871"/>
    <lineage>
        <taxon>Bacteria</taxon>
        <taxon>Bacillati</taxon>
        <taxon>Chloroflexota</taxon>
        <taxon>Ktedonobacteria</taxon>
        <taxon>Ktedonobacterales</taxon>
        <taxon>Dictyobacteraceae</taxon>
        <taxon>Tengunoibacter</taxon>
    </lineage>
</organism>
<sequence length="299" mass="33562">MKQTITTIPALAEASQPQVLGRLVLSFRQEPDTQRTQLIRTEQQPPLKVVRAFPLPLGGVLLHLHNLSGGVLGGDLLELSLEVQPRADVQVTTTSATRIYRSRPAMPPAIQRTQIVVREGGRLEYLPDMLIPFAGSRYQQYTTIQLEQNAGLFWWEIIAPGRTAHGELFAYEELTNHFTISALNRPIASEHFQLQPARQRMGSSARLGPYTYSCSFYLCRVGLEPQRWLALERSLGRLAQELSQPAESLWGVSTLVSHGLVVRGLSNKGRDLAPGLLRFWQEAKLELYGEEAILPRKVY</sequence>
<keyword evidence="5" id="KW-1185">Reference proteome</keyword>
<comment type="similarity">
    <text evidence="1 3">Belongs to the UreD family.</text>
</comment>
<keyword evidence="2 3" id="KW-0143">Chaperone</keyword>
<evidence type="ECO:0000256" key="3">
    <source>
        <dbReference type="HAMAP-Rule" id="MF_01384"/>
    </source>
</evidence>
<keyword evidence="3" id="KW-0963">Cytoplasm</keyword>
<name>A0A402A3I8_9CHLR</name>
<dbReference type="GO" id="GO:0016151">
    <property type="term" value="F:nickel cation binding"/>
    <property type="evidence" value="ECO:0007669"/>
    <property type="project" value="UniProtKB-UniRule"/>
</dbReference>
<dbReference type="PANTHER" id="PTHR33643:SF1">
    <property type="entry name" value="UREASE ACCESSORY PROTEIN D"/>
    <property type="match status" value="1"/>
</dbReference>
<dbReference type="EMBL" id="BIFR01000001">
    <property type="protein sequence ID" value="GCE13606.1"/>
    <property type="molecule type" value="Genomic_DNA"/>
</dbReference>
<evidence type="ECO:0000256" key="1">
    <source>
        <dbReference type="ARBA" id="ARBA00007177"/>
    </source>
</evidence>
<dbReference type="HAMAP" id="MF_01384">
    <property type="entry name" value="UreD"/>
    <property type="match status" value="1"/>
</dbReference>
<evidence type="ECO:0000313" key="4">
    <source>
        <dbReference type="EMBL" id="GCE13606.1"/>
    </source>
</evidence>
<dbReference type="AlphaFoldDB" id="A0A402A3I8"/>
<dbReference type="Proteomes" id="UP000287352">
    <property type="component" value="Unassembled WGS sequence"/>
</dbReference>
<protein>
    <recommendedName>
        <fullName evidence="3">Urease accessory protein UreD</fullName>
    </recommendedName>
</protein>
<comment type="subcellular location">
    <subcellularLocation>
        <location evidence="3">Cytoplasm</location>
    </subcellularLocation>
</comment>
<reference evidence="5" key="1">
    <citation type="submission" date="2018-12" db="EMBL/GenBank/DDBJ databases">
        <title>Tengunoibacter tsumagoiensis gen. nov., sp. nov., Dictyobacter kobayashii sp. nov., D. alpinus sp. nov., and D. joshuensis sp. nov. and description of Dictyobacteraceae fam. nov. within the order Ktedonobacterales isolated from Tengu-no-mugimeshi.</title>
        <authorList>
            <person name="Wang C.M."/>
            <person name="Zheng Y."/>
            <person name="Sakai Y."/>
            <person name="Toyoda A."/>
            <person name="Minakuchi Y."/>
            <person name="Abe K."/>
            <person name="Yokota A."/>
            <person name="Yabe S."/>
        </authorList>
    </citation>
    <scope>NUCLEOTIDE SEQUENCE [LARGE SCALE GENOMIC DNA]</scope>
    <source>
        <strain evidence="5">Uno3</strain>
    </source>
</reference>
<proteinExistence type="inferred from homology"/>
<evidence type="ECO:0000313" key="5">
    <source>
        <dbReference type="Proteomes" id="UP000287352"/>
    </source>
</evidence>
<dbReference type="RefSeq" id="WP_126581117.1">
    <property type="nucleotide sequence ID" value="NZ_BIFR01000001.1"/>
</dbReference>
<evidence type="ECO:0000256" key="2">
    <source>
        <dbReference type="ARBA" id="ARBA00023186"/>
    </source>
</evidence>
<dbReference type="PANTHER" id="PTHR33643">
    <property type="entry name" value="UREASE ACCESSORY PROTEIN D"/>
    <property type="match status" value="1"/>
</dbReference>
<accession>A0A402A3I8</accession>